<dbReference type="EMBL" id="BNAR01000002">
    <property type="protein sequence ID" value="GHH32140.1"/>
    <property type="molecule type" value="Genomic_DNA"/>
</dbReference>
<comment type="caution">
    <text evidence="1">The sequence shown here is derived from an EMBL/GenBank/DDBJ whole genome shotgun (WGS) entry which is preliminary data.</text>
</comment>
<dbReference type="InterPro" id="IPR027417">
    <property type="entry name" value="P-loop_NTPase"/>
</dbReference>
<dbReference type="Proteomes" id="UP000605568">
    <property type="component" value="Unassembled WGS sequence"/>
</dbReference>
<dbReference type="Gene3D" id="3.40.50.300">
    <property type="entry name" value="P-loop containing nucleotide triphosphate hydrolases"/>
    <property type="match status" value="1"/>
</dbReference>
<keyword evidence="2" id="KW-1185">Reference proteome</keyword>
<protein>
    <recommendedName>
        <fullName evidence="3">MinD-like ATPase involved in chromosome partitioning or flagellar assembly</fullName>
    </recommendedName>
</protein>
<accession>A0ABQ3M2R7</accession>
<organism evidence="1 2">
    <name type="scientific">Lentzea cavernae</name>
    <dbReference type="NCBI Taxonomy" id="2020703"/>
    <lineage>
        <taxon>Bacteria</taxon>
        <taxon>Bacillati</taxon>
        <taxon>Actinomycetota</taxon>
        <taxon>Actinomycetes</taxon>
        <taxon>Pseudonocardiales</taxon>
        <taxon>Pseudonocardiaceae</taxon>
        <taxon>Lentzea</taxon>
    </lineage>
</organism>
<proteinExistence type="predicted"/>
<evidence type="ECO:0008006" key="3">
    <source>
        <dbReference type="Google" id="ProtNLM"/>
    </source>
</evidence>
<evidence type="ECO:0000313" key="2">
    <source>
        <dbReference type="Proteomes" id="UP000605568"/>
    </source>
</evidence>
<gene>
    <name evidence="1" type="ORF">GCM10017774_12570</name>
</gene>
<dbReference type="SUPFAM" id="SSF52540">
    <property type="entry name" value="P-loop containing nucleoside triphosphate hydrolases"/>
    <property type="match status" value="1"/>
</dbReference>
<reference evidence="2" key="1">
    <citation type="journal article" date="2019" name="Int. J. Syst. Evol. Microbiol.">
        <title>The Global Catalogue of Microorganisms (GCM) 10K type strain sequencing project: providing services to taxonomists for standard genome sequencing and annotation.</title>
        <authorList>
            <consortium name="The Broad Institute Genomics Platform"/>
            <consortium name="The Broad Institute Genome Sequencing Center for Infectious Disease"/>
            <person name="Wu L."/>
            <person name="Ma J."/>
        </authorList>
    </citation>
    <scope>NUCLEOTIDE SEQUENCE [LARGE SCALE GENOMIC DNA]</scope>
    <source>
        <strain evidence="2">CGMCC 4.7367</strain>
    </source>
</reference>
<name>A0ABQ3M2R7_9PSEU</name>
<sequence length="234" mass="24135">MMVITCSLKGSPGASTLAVALGARWPEPVRPIVVEADSAGGDFSARFRLPSSPGLVSLAAAARGNSGTELLSKHAHALASGLRIVPAPQDPAQSRAALGALAASQFSPFRTIGAPLIVDVGRVDPDPTMLGLLRSADALVVVARPHDDSLAHMAARRVHMQGWSHRLGLVLVGKGYPSAQVTEALGLPVLAGIPDDVKGAQALWHQRGSDSPLSRHAAQLAGQLLHAAHQGSSR</sequence>
<evidence type="ECO:0000313" key="1">
    <source>
        <dbReference type="EMBL" id="GHH32140.1"/>
    </source>
</evidence>